<dbReference type="EMBL" id="JAME01000003">
    <property type="protein sequence ID" value="ETX30546.1"/>
    <property type="molecule type" value="Genomic_DNA"/>
</dbReference>
<dbReference type="NCBIfam" id="NF003322">
    <property type="entry name" value="PRK04334.1-2"/>
    <property type="match status" value="1"/>
</dbReference>
<dbReference type="eggNOG" id="COG2122">
    <property type="taxonomic scope" value="Bacteria"/>
</dbReference>
<dbReference type="PATRIC" id="fig|1449351.3.peg.606"/>
<dbReference type="SUPFAM" id="SSF143631">
    <property type="entry name" value="ApbE-like"/>
    <property type="match status" value="1"/>
</dbReference>
<reference evidence="1 2" key="1">
    <citation type="submission" date="2014-01" db="EMBL/GenBank/DDBJ databases">
        <title>Roseivivax isoporae LMG 25204 Genome Sequencing.</title>
        <authorList>
            <person name="Lai Q."/>
            <person name="Li G."/>
            <person name="Shao Z."/>
        </authorList>
    </citation>
    <scope>NUCLEOTIDE SEQUENCE [LARGE SCALE GENOMIC DNA]</scope>
    <source>
        <strain evidence="1 2">LMG 25204</strain>
    </source>
</reference>
<dbReference type="PIRSF" id="PIRSF006421">
    <property type="entry name" value="UCP006421"/>
    <property type="match status" value="1"/>
</dbReference>
<evidence type="ECO:0008006" key="3">
    <source>
        <dbReference type="Google" id="ProtNLM"/>
    </source>
</evidence>
<sequence length="281" mass="28354">MRPAAALLPGDRLHLQHGPIDLVIGAEGDRRAAFAAARARFDTVLEELVAELPQLRRPVPSPTPEGETARRMHAACLPHADGITTPMAAVAGAVAETVLAAMVAAAPLRRAYVNNGGDIALHIAQGAEYAAGIAAPDGTSLGTARIAAGDPVRGIATSGQGGRSLSLGIADAVTVLAASAAAADVAATRIANAVDLAGHPAIRRAPAATLRDDSDLGQVAVVTAVGLLDPEDIAAALDRGARAADAMRRAGLIAAAALFLRGSTRSTGALAPQRLRRPEHA</sequence>
<dbReference type="Gene3D" id="3.10.520.10">
    <property type="entry name" value="ApbE-like domains"/>
    <property type="match status" value="1"/>
</dbReference>
<evidence type="ECO:0000313" key="1">
    <source>
        <dbReference type="EMBL" id="ETX30546.1"/>
    </source>
</evidence>
<dbReference type="InterPro" id="IPR003374">
    <property type="entry name" value="ApbE-like_sf"/>
</dbReference>
<protein>
    <recommendedName>
        <fullName evidence="3">ApbE family lipoprotein</fullName>
    </recommendedName>
</protein>
<proteinExistence type="predicted"/>
<keyword evidence="2" id="KW-1185">Reference proteome</keyword>
<organism evidence="1 2">
    <name type="scientific">Roseivivax isoporae LMG 25204</name>
    <dbReference type="NCBI Taxonomy" id="1449351"/>
    <lineage>
        <taxon>Bacteria</taxon>
        <taxon>Pseudomonadati</taxon>
        <taxon>Pseudomonadota</taxon>
        <taxon>Alphaproteobacteria</taxon>
        <taxon>Rhodobacterales</taxon>
        <taxon>Roseobacteraceae</taxon>
        <taxon>Roseivivax</taxon>
    </lineage>
</organism>
<dbReference type="Proteomes" id="UP000023430">
    <property type="component" value="Unassembled WGS sequence"/>
</dbReference>
<name>X7FES6_9RHOB</name>
<evidence type="ECO:0000313" key="2">
    <source>
        <dbReference type="Proteomes" id="UP000023430"/>
    </source>
</evidence>
<dbReference type="AlphaFoldDB" id="X7FES6"/>
<dbReference type="STRING" id="1449351.RISW2_12830"/>
<comment type="caution">
    <text evidence="1">The sequence shown here is derived from an EMBL/GenBank/DDBJ whole genome shotgun (WGS) entry which is preliminary data.</text>
</comment>
<gene>
    <name evidence="1" type="ORF">RISW2_12830</name>
</gene>
<accession>X7FES6</accession>
<dbReference type="OrthoDB" id="9814719at2"/>
<dbReference type="RefSeq" id="WP_043766509.1">
    <property type="nucleotide sequence ID" value="NZ_JAME01000003.1"/>
</dbReference>
<dbReference type="InterPro" id="IPR007183">
    <property type="entry name" value="UPF0280"/>
</dbReference>